<name>A0AAE3XQ91_9BACT</name>
<gene>
    <name evidence="1" type="ORF">HNQ88_005133</name>
</gene>
<dbReference type="EMBL" id="JAVDQD010000017">
    <property type="protein sequence ID" value="MDR6242046.1"/>
    <property type="molecule type" value="Genomic_DNA"/>
</dbReference>
<evidence type="ECO:0000313" key="2">
    <source>
        <dbReference type="Proteomes" id="UP001185092"/>
    </source>
</evidence>
<keyword evidence="2" id="KW-1185">Reference proteome</keyword>
<accession>A0AAE3XQ91</accession>
<proteinExistence type="predicted"/>
<dbReference type="AlphaFoldDB" id="A0AAE3XQ91"/>
<reference evidence="1" key="1">
    <citation type="submission" date="2023-07" db="EMBL/GenBank/DDBJ databases">
        <title>Genomic Encyclopedia of Type Strains, Phase IV (KMG-IV): sequencing the most valuable type-strain genomes for metagenomic binning, comparative biology and taxonomic classification.</title>
        <authorList>
            <person name="Goeker M."/>
        </authorList>
    </citation>
    <scope>NUCLEOTIDE SEQUENCE</scope>
    <source>
        <strain evidence="1">DSM 26174</strain>
    </source>
</reference>
<protein>
    <submittedName>
        <fullName evidence="1">Uncharacterized protein</fullName>
    </submittedName>
</protein>
<sequence>MSVYLLAQNLPFNISKPSTVALNKKIVLIYQLNRKKTIFTDYTDSEIYYRQLTS</sequence>
<comment type="caution">
    <text evidence="1">The sequence shown here is derived from an EMBL/GenBank/DDBJ whole genome shotgun (WGS) entry which is preliminary data.</text>
</comment>
<evidence type="ECO:0000313" key="1">
    <source>
        <dbReference type="EMBL" id="MDR6242046.1"/>
    </source>
</evidence>
<organism evidence="1 2">
    <name type="scientific">Aureibacter tunicatorum</name>
    <dbReference type="NCBI Taxonomy" id="866807"/>
    <lineage>
        <taxon>Bacteria</taxon>
        <taxon>Pseudomonadati</taxon>
        <taxon>Bacteroidota</taxon>
        <taxon>Cytophagia</taxon>
        <taxon>Cytophagales</taxon>
        <taxon>Persicobacteraceae</taxon>
        <taxon>Aureibacter</taxon>
    </lineage>
</organism>
<dbReference type="Proteomes" id="UP001185092">
    <property type="component" value="Unassembled WGS sequence"/>
</dbReference>